<evidence type="ECO:0000313" key="13">
    <source>
        <dbReference type="EMBL" id="RUO41666.1"/>
    </source>
</evidence>
<dbReference type="RefSeq" id="WP_169930400.1">
    <property type="nucleotide sequence ID" value="NZ_PIPR01000001.1"/>
</dbReference>
<dbReference type="NCBIfam" id="TIGR01709">
    <property type="entry name" value="typeII_sec_gspL"/>
    <property type="match status" value="1"/>
</dbReference>
<proteinExistence type="inferred from homology"/>
<keyword evidence="14" id="KW-1185">Reference proteome</keyword>
<evidence type="ECO:0000313" key="14">
    <source>
        <dbReference type="Proteomes" id="UP000287766"/>
    </source>
</evidence>
<organism evidence="13 14">
    <name type="scientific">Pseudidiomarina aestuarii</name>
    <dbReference type="NCBI Taxonomy" id="624146"/>
    <lineage>
        <taxon>Bacteria</taxon>
        <taxon>Pseudomonadati</taxon>
        <taxon>Pseudomonadota</taxon>
        <taxon>Gammaproteobacteria</taxon>
        <taxon>Alteromonadales</taxon>
        <taxon>Idiomarinaceae</taxon>
        <taxon>Pseudidiomarina</taxon>
    </lineage>
</organism>
<evidence type="ECO:0000256" key="2">
    <source>
        <dbReference type="ARBA" id="ARBA00005318"/>
    </source>
</evidence>
<dbReference type="GO" id="GO:0015627">
    <property type="term" value="C:type II protein secretion system complex"/>
    <property type="evidence" value="ECO:0007669"/>
    <property type="project" value="InterPro"/>
</dbReference>
<keyword evidence="4" id="KW-1003">Cell membrane</keyword>
<dbReference type="InterPro" id="IPR024230">
    <property type="entry name" value="GspL_cyto_dom"/>
</dbReference>
<dbReference type="Pfam" id="PF05134">
    <property type="entry name" value="T2SSL"/>
    <property type="match status" value="1"/>
</dbReference>
<evidence type="ECO:0000259" key="11">
    <source>
        <dbReference type="Pfam" id="PF05134"/>
    </source>
</evidence>
<comment type="subcellular location">
    <subcellularLocation>
        <location evidence="1">Cell inner membrane</location>
        <topology evidence="1">Single-pass membrane protein</topology>
    </subcellularLocation>
</comment>
<evidence type="ECO:0000256" key="7">
    <source>
        <dbReference type="ARBA" id="ARBA00022927"/>
    </source>
</evidence>
<keyword evidence="9" id="KW-0472">Membrane</keyword>
<dbReference type="GO" id="GO:0005886">
    <property type="term" value="C:plasma membrane"/>
    <property type="evidence" value="ECO:0007669"/>
    <property type="project" value="UniProtKB-SubCell"/>
</dbReference>
<feature type="domain" description="GspL cytoplasmic actin-ATPase-like" evidence="11">
    <location>
        <begin position="4"/>
        <end position="241"/>
    </location>
</feature>
<name>A0A7Z6ZUR0_9GAMM</name>
<keyword evidence="7 10" id="KW-0653">Protein transport</keyword>
<evidence type="ECO:0000256" key="5">
    <source>
        <dbReference type="ARBA" id="ARBA00022519"/>
    </source>
</evidence>
<dbReference type="Gene3D" id="3.30.1360.100">
    <property type="entry name" value="General secretion pathway protein M, EpsM"/>
    <property type="match status" value="1"/>
</dbReference>
<dbReference type="Gene3D" id="3.30.420.370">
    <property type="match status" value="1"/>
</dbReference>
<reference evidence="14" key="1">
    <citation type="journal article" date="2018" name="Front. Microbiol.">
        <title>Genome-Based Analysis Reveals the Taxonomy and Diversity of the Family Idiomarinaceae.</title>
        <authorList>
            <person name="Liu Y."/>
            <person name="Lai Q."/>
            <person name="Shao Z."/>
        </authorList>
    </citation>
    <scope>NUCLEOTIDE SEQUENCE [LARGE SCALE GENOMIC DNA]</scope>
    <source>
        <strain evidence="14">KYW314</strain>
    </source>
</reference>
<evidence type="ECO:0000256" key="3">
    <source>
        <dbReference type="ARBA" id="ARBA00022448"/>
    </source>
</evidence>
<dbReference type="EMBL" id="PIPR01000001">
    <property type="protein sequence ID" value="RUO41666.1"/>
    <property type="molecule type" value="Genomic_DNA"/>
</dbReference>
<evidence type="ECO:0000256" key="9">
    <source>
        <dbReference type="ARBA" id="ARBA00023136"/>
    </source>
</evidence>
<dbReference type="AlphaFoldDB" id="A0A7Z6ZUR0"/>
<keyword evidence="8" id="KW-1133">Transmembrane helix</keyword>
<evidence type="ECO:0000256" key="1">
    <source>
        <dbReference type="ARBA" id="ARBA00004377"/>
    </source>
</evidence>
<comment type="function">
    <text evidence="10">Inner membrane component of the type II secretion system required for the energy-dependent secretion of extracellular factors such as proteases and toxins from the periplasm.</text>
</comment>
<dbReference type="InterPro" id="IPR025691">
    <property type="entry name" value="GspL_pp_dom"/>
</dbReference>
<evidence type="ECO:0000259" key="12">
    <source>
        <dbReference type="Pfam" id="PF12693"/>
    </source>
</evidence>
<gene>
    <name evidence="13" type="primary">gspL</name>
    <name evidence="13" type="ORF">CWE22_05785</name>
</gene>
<evidence type="ECO:0000256" key="6">
    <source>
        <dbReference type="ARBA" id="ARBA00022692"/>
    </source>
</evidence>
<dbReference type="PIRSF" id="PIRSF015761">
    <property type="entry name" value="Protein_L"/>
    <property type="match status" value="1"/>
</dbReference>
<dbReference type="InterPro" id="IPR007812">
    <property type="entry name" value="T2SS_protein-GspL"/>
</dbReference>
<evidence type="ECO:0000256" key="4">
    <source>
        <dbReference type="ARBA" id="ARBA00022475"/>
    </source>
</evidence>
<comment type="caution">
    <text evidence="13">The sequence shown here is derived from an EMBL/GenBank/DDBJ whole genome shotgun (WGS) entry which is preliminary data.</text>
</comment>
<accession>A0A7Z6ZUR0</accession>
<dbReference type="InterPro" id="IPR043129">
    <property type="entry name" value="ATPase_NBD"/>
</dbReference>
<dbReference type="CDD" id="cd24017">
    <property type="entry name" value="ASKHA_T2SSL_N"/>
    <property type="match status" value="1"/>
</dbReference>
<dbReference type="GO" id="GO:0015628">
    <property type="term" value="P:protein secretion by the type II secretion system"/>
    <property type="evidence" value="ECO:0007669"/>
    <property type="project" value="InterPro"/>
</dbReference>
<protein>
    <recommendedName>
        <fullName evidence="10">Type II secretion system protein L</fullName>
        <shortName evidence="10">T2SS protein L</shortName>
    </recommendedName>
</protein>
<dbReference type="SUPFAM" id="SSF53067">
    <property type="entry name" value="Actin-like ATPase domain"/>
    <property type="match status" value="1"/>
</dbReference>
<dbReference type="Pfam" id="PF12693">
    <property type="entry name" value="GspL_C"/>
    <property type="match status" value="1"/>
</dbReference>
<dbReference type="Gene3D" id="3.30.420.380">
    <property type="match status" value="1"/>
</dbReference>
<feature type="domain" description="GspL periplasmic" evidence="12">
    <location>
        <begin position="252"/>
        <end position="404"/>
    </location>
</feature>
<keyword evidence="6" id="KW-0812">Transmembrane</keyword>
<comment type="similarity">
    <text evidence="2 10">Belongs to the GSP L family.</text>
</comment>
<evidence type="ECO:0000256" key="10">
    <source>
        <dbReference type="PIRNR" id="PIRNR015761"/>
    </source>
</evidence>
<dbReference type="GO" id="GO:0009276">
    <property type="term" value="C:Gram-negative-bacterium-type cell wall"/>
    <property type="evidence" value="ECO:0007669"/>
    <property type="project" value="InterPro"/>
</dbReference>
<keyword evidence="3 10" id="KW-0813">Transport</keyword>
<evidence type="ECO:0000256" key="8">
    <source>
        <dbReference type="ARBA" id="ARBA00022989"/>
    </source>
</evidence>
<dbReference type="Proteomes" id="UP000287766">
    <property type="component" value="Unassembled WGS sequence"/>
</dbReference>
<sequence length="406" mass="44516">METLYIRLPASAEQPVHWLIWNSTSSELIASGTLPQASDLAQLTERARSRDVAVFVAGQAVSMKQAPLPAGSQRLWAQLVPNALEDEFATDIDKLHFAWPANFKVAGNEAPLPVAVVSDTAMQNWLEWLQAADIEADQLYPDFYLLPAPPANTAHALQLGHDVIIRNGEQSGFAVEAELLDSLGLDTFVDADCTKMVHFGPVQVTSDKLEAADIEVPLSIVASANSAAHKHAINLRQNDYKVTRKRRKVSTHLPWRPFAIAATVFIALVYVQQVATYIQLGQQQEQVRIAIEQTYRDVVPGEGPIVNAEVQLRRQLEAVVGTAAVSGNVMQVLTDLQPAFQAAGDMQLELLRFERGELRLQARAERFNSFEAFRTAAQQAGAYDVEQGSISNNDSGVSGTLTVRVR</sequence>
<keyword evidence="5" id="KW-0997">Cell inner membrane</keyword>